<sequence length="500" mass="57344">MPKKIITDAQQTVRLFQTKKSEYWVKRGQTSAIALFKKAARLVPAYRQFLKKHRVNPAKVRTWNDFQHVPTVDRKNYLTQFPLEDLVWPTAFQEAAVFSATSGSSGTPFYFPRSSGVDAHAAAYHRWFLTHRTRGKNDRTLIIDCFGMGVWIGGLITYQAFRSVADEGYPLTIITPGVNKQQIFEALVNVAPKFSTVVLCGYPPFIKDIIDQAGERGVRWSKLNIKVLFAAESFSEKFRQYLVEKTNIHNYYTDTTNIYGSADLGTMALETPLTILMREKALADKNIYQRFFQNVDRLPTLAQFNPEAIQFEAPSGTILCTGNSGLPLIRYAIGDNGAVTSFSEAVHVFEHDGVNLRQAARQVGISKTVAELPFIYVYERSDLSTKLYGVIIYPEHLKDALREAPFDRSLTGNFTLQTKHDRHENEYLEVNIELRNKVKQNRILKAALVEKIITALTDKNAEYRNNMQVMPERMRPRLVFWQYEHPLHFSRNAKQKWAKR</sequence>
<dbReference type="SUPFAM" id="SSF56801">
    <property type="entry name" value="Acetyl-CoA synthetase-like"/>
    <property type="match status" value="1"/>
</dbReference>
<proteinExistence type="predicted"/>
<dbReference type="AlphaFoldDB" id="A0A2M8LDM6"/>
<gene>
    <name evidence="1" type="ORF">COV04_03975</name>
</gene>
<evidence type="ECO:0000313" key="2">
    <source>
        <dbReference type="Proteomes" id="UP000231152"/>
    </source>
</evidence>
<protein>
    <recommendedName>
        <fullName evidence="3">Phenylacetate--CoA ligase</fullName>
    </recommendedName>
</protein>
<dbReference type="InterPro" id="IPR042099">
    <property type="entry name" value="ANL_N_sf"/>
</dbReference>
<comment type="caution">
    <text evidence="1">The sequence shown here is derived from an EMBL/GenBank/DDBJ whole genome shotgun (WGS) entry which is preliminary data.</text>
</comment>
<name>A0A2M8LDM6_9BACT</name>
<reference evidence="1 2" key="1">
    <citation type="submission" date="2017-09" db="EMBL/GenBank/DDBJ databases">
        <title>Depth-based differentiation of microbial function through sediment-hosted aquifers and enrichment of novel symbionts in the deep terrestrial subsurface.</title>
        <authorList>
            <person name="Probst A.J."/>
            <person name="Ladd B."/>
            <person name="Jarett J.K."/>
            <person name="Geller-Mcgrath D.E."/>
            <person name="Sieber C.M."/>
            <person name="Emerson J.B."/>
            <person name="Anantharaman K."/>
            <person name="Thomas B.C."/>
            <person name="Malmstrom R."/>
            <person name="Stieglmeier M."/>
            <person name="Klingl A."/>
            <person name="Woyke T."/>
            <person name="Ryan C.M."/>
            <person name="Banfield J.F."/>
        </authorList>
    </citation>
    <scope>NUCLEOTIDE SEQUENCE [LARGE SCALE GENOMIC DNA]</scope>
    <source>
        <strain evidence="1">CG10_big_fil_rev_8_21_14_0_10_48_11</strain>
    </source>
</reference>
<dbReference type="Gene3D" id="3.40.50.12780">
    <property type="entry name" value="N-terminal domain of ligase-like"/>
    <property type="match status" value="1"/>
</dbReference>
<dbReference type="PANTHER" id="PTHR43845:SF1">
    <property type="entry name" value="BLR5969 PROTEIN"/>
    <property type="match status" value="1"/>
</dbReference>
<dbReference type="EMBL" id="PFET01000013">
    <property type="protein sequence ID" value="PJE75559.1"/>
    <property type="molecule type" value="Genomic_DNA"/>
</dbReference>
<accession>A0A2M8LDM6</accession>
<dbReference type="PANTHER" id="PTHR43845">
    <property type="entry name" value="BLR5969 PROTEIN"/>
    <property type="match status" value="1"/>
</dbReference>
<organism evidence="1 2">
    <name type="scientific">Candidatus Uhrbacteria bacterium CG10_big_fil_rev_8_21_14_0_10_48_11</name>
    <dbReference type="NCBI Taxonomy" id="1975037"/>
    <lineage>
        <taxon>Bacteria</taxon>
        <taxon>Candidatus Uhriibacteriota</taxon>
    </lineage>
</organism>
<evidence type="ECO:0008006" key="3">
    <source>
        <dbReference type="Google" id="ProtNLM"/>
    </source>
</evidence>
<dbReference type="Proteomes" id="UP000231152">
    <property type="component" value="Unassembled WGS sequence"/>
</dbReference>
<evidence type="ECO:0000313" key="1">
    <source>
        <dbReference type="EMBL" id="PJE75559.1"/>
    </source>
</evidence>